<dbReference type="Proteomes" id="UP001150055">
    <property type="component" value="Unassembled WGS sequence"/>
</dbReference>
<sequence length="221" mass="26229">MKSEYKAFIITFIGSIVAICTIVFFFFLLLYSHNNVNETLKESFTITISFFSALATIGAAIIALKLYTDWRDPIKLQNKFEFHKFSKELFSDFWVKASEYINSDLDTRVKITSINLEKNQRAAIEFNRCFYCLKSNLNEFDLYFNRNEAIPLKQMNEILDSFFLEMKKILPLEIKEKDDNSINSIYMQQYDRLMNSLENCQKFYTEQFLIQILSQLKDETR</sequence>
<evidence type="ECO:0000256" key="1">
    <source>
        <dbReference type="SAM" id="Phobius"/>
    </source>
</evidence>
<keyword evidence="1" id="KW-0812">Transmembrane</keyword>
<reference evidence="2" key="1">
    <citation type="submission" date="2022-12" db="EMBL/GenBank/DDBJ databases">
        <title>Acinetobacter lactucae: Emerging opportunistic pathogenic species of genus Acinetobacter isolated from immunocompromised patients in clinical settings of India.</title>
        <authorList>
            <person name="Amar A.K."/>
            <person name="Sawant A.R."/>
            <person name="Meera M."/>
            <person name="Tomar A."/>
            <person name="Sistla S."/>
            <person name="Prashanth K."/>
        </authorList>
    </citation>
    <scope>NUCLEOTIDE SEQUENCE</scope>
    <source>
        <strain evidence="2">PKAL1828C</strain>
    </source>
</reference>
<gene>
    <name evidence="2" type="ORF">M0O54_00610</name>
</gene>
<organism evidence="2 3">
    <name type="scientific">Acinetobacter lactucae</name>
    <dbReference type="NCBI Taxonomy" id="1785128"/>
    <lineage>
        <taxon>Bacteria</taxon>
        <taxon>Pseudomonadati</taxon>
        <taxon>Pseudomonadota</taxon>
        <taxon>Gammaproteobacteria</taxon>
        <taxon>Moraxellales</taxon>
        <taxon>Moraxellaceae</taxon>
        <taxon>Acinetobacter</taxon>
        <taxon>Acinetobacter calcoaceticus/baumannii complex</taxon>
    </lineage>
</organism>
<keyword evidence="1" id="KW-0472">Membrane</keyword>
<keyword evidence="1" id="KW-1133">Transmembrane helix</keyword>
<dbReference type="AlphaFoldDB" id="A0AB35JW37"/>
<dbReference type="EMBL" id="JALNTG010000001">
    <property type="protein sequence ID" value="MDD9318638.1"/>
    <property type="molecule type" value="Genomic_DNA"/>
</dbReference>
<evidence type="ECO:0008006" key="4">
    <source>
        <dbReference type="Google" id="ProtNLM"/>
    </source>
</evidence>
<feature type="transmembrane region" description="Helical" evidence="1">
    <location>
        <begin position="7"/>
        <end position="31"/>
    </location>
</feature>
<protein>
    <recommendedName>
        <fullName evidence="4">DUF4760 domain-containing protein</fullName>
    </recommendedName>
</protein>
<proteinExistence type="predicted"/>
<evidence type="ECO:0000313" key="3">
    <source>
        <dbReference type="Proteomes" id="UP001150055"/>
    </source>
</evidence>
<name>A0AB35JW37_9GAMM</name>
<dbReference type="RefSeq" id="WP_274578822.1">
    <property type="nucleotide sequence ID" value="NZ_JALNTG010000001.1"/>
</dbReference>
<feature type="transmembrane region" description="Helical" evidence="1">
    <location>
        <begin position="43"/>
        <end position="67"/>
    </location>
</feature>
<comment type="caution">
    <text evidence="2">The sequence shown here is derived from an EMBL/GenBank/DDBJ whole genome shotgun (WGS) entry which is preliminary data.</text>
</comment>
<accession>A0AB35JW37</accession>
<evidence type="ECO:0000313" key="2">
    <source>
        <dbReference type="EMBL" id="MDD9318638.1"/>
    </source>
</evidence>